<evidence type="ECO:0000256" key="1">
    <source>
        <dbReference type="ARBA" id="ARBA00004974"/>
    </source>
</evidence>
<dbReference type="GO" id="GO:1990610">
    <property type="term" value="F:acetolactate synthase regulator activity"/>
    <property type="evidence" value="ECO:0007669"/>
    <property type="project" value="UniProtKB-UniRule"/>
</dbReference>
<evidence type="ECO:0000313" key="10">
    <source>
        <dbReference type="EMBL" id="SNS98593.1"/>
    </source>
</evidence>
<evidence type="ECO:0000256" key="4">
    <source>
        <dbReference type="ARBA" id="ARBA00011744"/>
    </source>
</evidence>
<evidence type="ECO:0000256" key="7">
    <source>
        <dbReference type="ARBA" id="ARBA00048670"/>
    </source>
</evidence>
<dbReference type="Pfam" id="PF22629">
    <property type="entry name" value="ACT_AHAS_ss"/>
    <property type="match status" value="1"/>
</dbReference>
<accession>A0A239IZZ8</accession>
<dbReference type="EC" id="2.2.1.6" evidence="8"/>
<comment type="function">
    <text evidence="8">Catalyzes the conversion of 2 pyruvate molecules into acetolactate in the first common step of the biosynthetic pathway of the branched-amino acids such as leucine, isoleucine, and valine.</text>
</comment>
<keyword evidence="11" id="KW-1185">Reference proteome</keyword>
<comment type="pathway">
    <text evidence="2 8">Amino-acid biosynthesis; L-valine biosynthesis; L-valine from pyruvate: step 1/4.</text>
</comment>
<comment type="subunit">
    <text evidence="4 8">Dimer of large and small chains.</text>
</comment>
<dbReference type="InterPro" id="IPR045865">
    <property type="entry name" value="ACT-like_dom_sf"/>
</dbReference>
<dbReference type="UniPathway" id="UPA00047">
    <property type="reaction ID" value="UER00055"/>
</dbReference>
<dbReference type="OrthoDB" id="1523722at2"/>
<dbReference type="Gene3D" id="3.30.70.260">
    <property type="match status" value="1"/>
</dbReference>
<protein>
    <recommendedName>
        <fullName evidence="8">Acetolactate synthase small subunit</fullName>
        <shortName evidence="8">AHAS</shortName>
        <shortName evidence="8">ALS</shortName>
        <ecNumber evidence="8">2.2.1.6</ecNumber>
    </recommendedName>
    <alternativeName>
        <fullName evidence="8">Acetohydroxy-acid synthase small subunit</fullName>
    </alternativeName>
</protein>
<comment type="catalytic activity">
    <reaction evidence="7 8">
        <text>2 pyruvate + H(+) = (2S)-2-acetolactate + CO2</text>
        <dbReference type="Rhea" id="RHEA:25249"/>
        <dbReference type="ChEBI" id="CHEBI:15361"/>
        <dbReference type="ChEBI" id="CHEBI:15378"/>
        <dbReference type="ChEBI" id="CHEBI:16526"/>
        <dbReference type="ChEBI" id="CHEBI:58476"/>
        <dbReference type="EC" id="2.2.1.6"/>
    </reaction>
</comment>
<dbReference type="PROSITE" id="PS51671">
    <property type="entry name" value="ACT"/>
    <property type="match status" value="1"/>
</dbReference>
<evidence type="ECO:0000256" key="2">
    <source>
        <dbReference type="ARBA" id="ARBA00005025"/>
    </source>
</evidence>
<keyword evidence="8" id="KW-0808">Transferase</keyword>
<dbReference type="NCBIfam" id="TIGR00119">
    <property type="entry name" value="acolac_sm"/>
    <property type="match status" value="1"/>
</dbReference>
<keyword evidence="5 8" id="KW-0028">Amino-acid biosynthesis</keyword>
<comment type="similarity">
    <text evidence="3 8">Belongs to the acetolactate synthase small subunit family.</text>
</comment>
<dbReference type="InterPro" id="IPR039557">
    <property type="entry name" value="AHAS_ACT"/>
</dbReference>
<dbReference type="InterPro" id="IPR004789">
    <property type="entry name" value="Acetalactate_synth_ssu"/>
</dbReference>
<dbReference type="InterPro" id="IPR027271">
    <property type="entry name" value="Acetolactate_synth/TF_NikR_C"/>
</dbReference>
<dbReference type="GO" id="GO:0003984">
    <property type="term" value="F:acetolactate synthase activity"/>
    <property type="evidence" value="ECO:0007669"/>
    <property type="project" value="UniProtKB-UniRule"/>
</dbReference>
<dbReference type="PANTHER" id="PTHR30239">
    <property type="entry name" value="ACETOLACTATE SYNTHASE SMALL SUBUNIT"/>
    <property type="match status" value="1"/>
</dbReference>
<dbReference type="Proteomes" id="UP000198393">
    <property type="component" value="Unassembled WGS sequence"/>
</dbReference>
<feature type="domain" description="ACT" evidence="9">
    <location>
        <begin position="7"/>
        <end position="81"/>
    </location>
</feature>
<dbReference type="PANTHER" id="PTHR30239:SF0">
    <property type="entry name" value="ACETOLACTATE SYNTHASE SMALL SUBUNIT 1, CHLOROPLASTIC"/>
    <property type="match status" value="1"/>
</dbReference>
<dbReference type="InterPro" id="IPR019455">
    <property type="entry name" value="Acetolactate_synth_ssu_C"/>
</dbReference>
<dbReference type="Gene3D" id="3.30.70.1150">
    <property type="entry name" value="ACT-like. Chain A, domain 2"/>
    <property type="match status" value="1"/>
</dbReference>
<proteinExistence type="inferred from homology"/>
<dbReference type="UniPathway" id="UPA00049">
    <property type="reaction ID" value="UER00059"/>
</dbReference>
<dbReference type="Pfam" id="PF10369">
    <property type="entry name" value="ALS_ss_C"/>
    <property type="match status" value="1"/>
</dbReference>
<reference evidence="10 11" key="1">
    <citation type="submission" date="2017-06" db="EMBL/GenBank/DDBJ databases">
        <authorList>
            <person name="Kim H.J."/>
            <person name="Triplett B.A."/>
        </authorList>
    </citation>
    <scope>NUCLEOTIDE SEQUENCE [LARGE SCALE GENOMIC DNA]</scope>
    <source>
        <strain evidence="10 11">DSM 19307</strain>
    </source>
</reference>
<dbReference type="EMBL" id="FZPD01000003">
    <property type="protein sequence ID" value="SNS98593.1"/>
    <property type="molecule type" value="Genomic_DNA"/>
</dbReference>
<organism evidence="10 11">
    <name type="scientific">Ekhidna lutea</name>
    <dbReference type="NCBI Taxonomy" id="447679"/>
    <lineage>
        <taxon>Bacteria</taxon>
        <taxon>Pseudomonadati</taxon>
        <taxon>Bacteroidota</taxon>
        <taxon>Cytophagia</taxon>
        <taxon>Cytophagales</taxon>
        <taxon>Reichenbachiellaceae</taxon>
        <taxon>Ekhidna</taxon>
    </lineage>
</organism>
<dbReference type="CDD" id="cd04878">
    <property type="entry name" value="ACT_AHAS"/>
    <property type="match status" value="1"/>
</dbReference>
<evidence type="ECO:0000256" key="6">
    <source>
        <dbReference type="ARBA" id="ARBA00023304"/>
    </source>
</evidence>
<dbReference type="RefSeq" id="WP_089356623.1">
    <property type="nucleotide sequence ID" value="NZ_FZPD01000003.1"/>
</dbReference>
<evidence type="ECO:0000256" key="3">
    <source>
        <dbReference type="ARBA" id="ARBA00006341"/>
    </source>
</evidence>
<name>A0A239IZZ8_EKHLU</name>
<dbReference type="GO" id="GO:0009099">
    <property type="term" value="P:L-valine biosynthetic process"/>
    <property type="evidence" value="ECO:0007669"/>
    <property type="project" value="UniProtKB-UniRule"/>
</dbReference>
<keyword evidence="6 8" id="KW-0100">Branched-chain amino acid biosynthesis</keyword>
<evidence type="ECO:0000256" key="8">
    <source>
        <dbReference type="RuleBase" id="RU368092"/>
    </source>
</evidence>
<dbReference type="SUPFAM" id="SSF55021">
    <property type="entry name" value="ACT-like"/>
    <property type="match status" value="2"/>
</dbReference>
<evidence type="ECO:0000259" key="9">
    <source>
        <dbReference type="PROSITE" id="PS51671"/>
    </source>
</evidence>
<gene>
    <name evidence="10" type="ORF">SAMN05421640_1895</name>
</gene>
<dbReference type="AlphaFoldDB" id="A0A239IZZ8"/>
<evidence type="ECO:0000256" key="5">
    <source>
        <dbReference type="ARBA" id="ARBA00022605"/>
    </source>
</evidence>
<comment type="pathway">
    <text evidence="1 8">Amino-acid biosynthesis; L-isoleucine biosynthesis; L-isoleucine from 2-oxobutanoate: step 1/4.</text>
</comment>
<dbReference type="InterPro" id="IPR054480">
    <property type="entry name" value="AHAS_small-like_ACT"/>
</dbReference>
<dbReference type="GO" id="GO:0005829">
    <property type="term" value="C:cytosol"/>
    <property type="evidence" value="ECO:0007669"/>
    <property type="project" value="TreeGrafter"/>
</dbReference>
<dbReference type="InterPro" id="IPR002912">
    <property type="entry name" value="ACT_dom"/>
</dbReference>
<evidence type="ECO:0000313" key="11">
    <source>
        <dbReference type="Proteomes" id="UP000198393"/>
    </source>
</evidence>
<dbReference type="GO" id="GO:0009097">
    <property type="term" value="P:isoleucine biosynthetic process"/>
    <property type="evidence" value="ECO:0007669"/>
    <property type="project" value="UniProtKB-UniRule"/>
</dbReference>
<sequence>MEKREYTISVLTEDKPGLLNKLTIILSRRKININSLNVSTTEVKGVSRFTIVATATKIDLEKVVKQIRKLVDVLGSFLYEEDQIYYQEIALYKLSLEVFQQNGLLEKLIRQHGAKIIAIEDNQIVIEKTGTKQETHELYEVLEPYDILEFARSGRVAISKSKRRTEAFIHELETSQSNTLSIKEF</sequence>